<evidence type="ECO:0000259" key="13">
    <source>
        <dbReference type="Pfam" id="PF08263"/>
    </source>
</evidence>
<dbReference type="Pfam" id="PF00560">
    <property type="entry name" value="LRR_1"/>
    <property type="match status" value="8"/>
</dbReference>
<organism evidence="15 16">
    <name type="scientific">Artemisia annua</name>
    <name type="common">Sweet wormwood</name>
    <dbReference type="NCBI Taxonomy" id="35608"/>
    <lineage>
        <taxon>Eukaryota</taxon>
        <taxon>Viridiplantae</taxon>
        <taxon>Streptophyta</taxon>
        <taxon>Embryophyta</taxon>
        <taxon>Tracheophyta</taxon>
        <taxon>Spermatophyta</taxon>
        <taxon>Magnoliopsida</taxon>
        <taxon>eudicotyledons</taxon>
        <taxon>Gunneridae</taxon>
        <taxon>Pentapetalae</taxon>
        <taxon>asterids</taxon>
        <taxon>campanulids</taxon>
        <taxon>Asterales</taxon>
        <taxon>Asteraceae</taxon>
        <taxon>Asteroideae</taxon>
        <taxon>Anthemideae</taxon>
        <taxon>Artemisiinae</taxon>
        <taxon>Artemisia</taxon>
    </lineage>
</organism>
<dbReference type="GO" id="GO:0005886">
    <property type="term" value="C:plasma membrane"/>
    <property type="evidence" value="ECO:0007669"/>
    <property type="project" value="UniProtKB-SubCell"/>
</dbReference>
<keyword evidence="7" id="KW-0677">Repeat</keyword>
<dbReference type="GO" id="GO:0006952">
    <property type="term" value="P:defense response"/>
    <property type="evidence" value="ECO:0007669"/>
    <property type="project" value="UniProtKB-ARBA"/>
</dbReference>
<dbReference type="Gene3D" id="3.80.10.10">
    <property type="entry name" value="Ribonuclease Inhibitor"/>
    <property type="match status" value="5"/>
</dbReference>
<dbReference type="AlphaFoldDB" id="A0A2U1KQH2"/>
<evidence type="ECO:0000256" key="7">
    <source>
        <dbReference type="ARBA" id="ARBA00022737"/>
    </source>
</evidence>
<dbReference type="InterPro" id="IPR003591">
    <property type="entry name" value="Leu-rich_rpt_typical-subtyp"/>
</dbReference>
<gene>
    <name evidence="15" type="ORF">CTI12_AA576100</name>
</gene>
<dbReference type="STRING" id="35608.A0A2U1KQH2"/>
<evidence type="ECO:0000256" key="3">
    <source>
        <dbReference type="ARBA" id="ARBA00022475"/>
    </source>
</evidence>
<dbReference type="InterPro" id="IPR013210">
    <property type="entry name" value="LRR_N_plant-typ"/>
</dbReference>
<feature type="domain" description="Disease resistance R13L4/SHOC-2-like LRR" evidence="14">
    <location>
        <begin position="435"/>
        <end position="526"/>
    </location>
</feature>
<evidence type="ECO:0000256" key="5">
    <source>
        <dbReference type="ARBA" id="ARBA00022692"/>
    </source>
</evidence>
<evidence type="ECO:0000259" key="14">
    <source>
        <dbReference type="Pfam" id="PF23598"/>
    </source>
</evidence>
<dbReference type="Pfam" id="PF08263">
    <property type="entry name" value="LRRNT_2"/>
    <property type="match status" value="1"/>
</dbReference>
<evidence type="ECO:0000256" key="11">
    <source>
        <dbReference type="SAM" id="Phobius"/>
    </source>
</evidence>
<sequence>MSAFSFSHFSSCYLCLLLVVALFHVCLSNQNSDDFLCIREERQALLEFKHHLIDEGDRLASWVGEKTDCCRWSGIVCDNMTGHVHQIHLPGLNGHCHPQLNFLGLSVINEFEQVSKQQLKGNLSPSLLGLKQLKHLDLSCNDFGQIQVPEFIGSLGNLRYLNLSSSSYSGLIPPQLGNLSKLHTLCLGSFQDLWGESTRVMNMEWLSNLRLLRHLDMSYVDLRKATDWFQVINTLPSLTELHLKSSHLMDVHPHAPSLNITSLLLLDLSGNQFTNSLMPRWIFSITSLVSLDLSECDFNGLIPSSSAHSFRNLTSLKWLHVSRNTFMNSSLVLKELSSGTGSNLISLDISICDISSTALDSLHNLTSLLSLDLSSNLLTNVLPKSLGNFCNLRDIDLSSNYFENVSLTYLLESFFECKSPRLESLSISNSGRSGHLPNQLGQLMHMKHLDLFNNQISGPIPLCIGGLLLLEVLDLSSNQLNGSLPDSIGRLSFLKKLHLSQNQLNGSLPNSIGRLSLLREIDLSSNNFQNISLTSLLESFLECKSPRLEYLSISRSGFSGRIPDSIGRLSLLEVLDLSFNQLNGSLPDSIGRLSLLKKLDLSDNQFNGSLPYSLGQLSKLEKLDFSSNFLTGVVTETHFVKLVRLKVLDGGGNNLILRPRLANWIPPFQLERLYLNSWSLGPQFPSWLISQRELTDLDISNTNISSPMPESFVRSFPNLEWLDVSKNQMQGTLNLSGIPALYLLDLSSNRFGGELPDISNGSILGFLDLSNNLFVGSLHHLLCSDGVKPTGPLNLGNNNLSGVIPDCWEKWQSLYYLNLENNNFSGGIPRTLGHLGNINILNMRGNKLEGKLPASLMNLTDLKILDLSGNELAGSIPSWIGTEMSFLRLLNLRSNKFVGKIPHEVCYLTDIQILDLSNNKLMGDIPKCFNSFSVLSGKEAIVDDQFSLPMYEKEVINSDSLVMKGHEYIYSTILDLVRLLDLSNNKLVGHIPSELTTLIMLQSLNLSRNHLTGRIPEKIGYLKELESFDLSLNKLSGELPMSLSSLNLLSSFNVSYNNLTGEIPSSTQLQSLNESCFVGNKLCGDPLSEPCSRVETPDTDQEEDDGSHGVDWGLIISVVSGFVVGFWVILAPLIVSRSWRIAYFRFLSELMYMVYDVTHKMFSR</sequence>
<keyword evidence="10" id="KW-0325">Glycoprotein</keyword>
<dbReference type="InterPro" id="IPR055414">
    <property type="entry name" value="LRR_R13L4/SHOC2-like"/>
</dbReference>
<evidence type="ECO:0000256" key="4">
    <source>
        <dbReference type="ARBA" id="ARBA00022614"/>
    </source>
</evidence>
<dbReference type="SUPFAM" id="SSF52047">
    <property type="entry name" value="RNI-like"/>
    <property type="match status" value="1"/>
</dbReference>
<keyword evidence="9 11" id="KW-0472">Membrane</keyword>
<dbReference type="PANTHER" id="PTHR48063">
    <property type="entry name" value="LRR RECEPTOR-LIKE KINASE"/>
    <property type="match status" value="1"/>
</dbReference>
<keyword evidence="16" id="KW-1185">Reference proteome</keyword>
<dbReference type="FunFam" id="3.80.10.10:FF:000095">
    <property type="entry name" value="LRR receptor-like serine/threonine-protein kinase GSO1"/>
    <property type="match status" value="2"/>
</dbReference>
<keyword evidence="8 11" id="KW-1133">Transmembrane helix</keyword>
<evidence type="ECO:0000256" key="10">
    <source>
        <dbReference type="ARBA" id="ARBA00023180"/>
    </source>
</evidence>
<keyword evidence="3" id="KW-1003">Cell membrane</keyword>
<keyword evidence="6 12" id="KW-0732">Signal</keyword>
<dbReference type="FunFam" id="3.80.10.10:FF:000111">
    <property type="entry name" value="LRR receptor-like serine/threonine-protein kinase ERECTA"/>
    <property type="match status" value="1"/>
</dbReference>
<dbReference type="GO" id="GO:0051707">
    <property type="term" value="P:response to other organism"/>
    <property type="evidence" value="ECO:0007669"/>
    <property type="project" value="UniProtKB-ARBA"/>
</dbReference>
<dbReference type="EMBL" id="PKPP01015050">
    <property type="protein sequence ID" value="PWA39002.1"/>
    <property type="molecule type" value="Genomic_DNA"/>
</dbReference>
<feature type="transmembrane region" description="Helical" evidence="11">
    <location>
        <begin position="1112"/>
        <end position="1135"/>
    </location>
</feature>
<dbReference type="Proteomes" id="UP000245207">
    <property type="component" value="Unassembled WGS sequence"/>
</dbReference>
<evidence type="ECO:0000256" key="9">
    <source>
        <dbReference type="ARBA" id="ARBA00023136"/>
    </source>
</evidence>
<comment type="caution">
    <text evidence="15">The sequence shown here is derived from an EMBL/GenBank/DDBJ whole genome shotgun (WGS) entry which is preliminary data.</text>
</comment>
<dbReference type="PRINTS" id="PR00019">
    <property type="entry name" value="LEURICHRPT"/>
</dbReference>
<feature type="domain" description="Disease resistance R13L4/SHOC-2-like LRR" evidence="14">
    <location>
        <begin position="547"/>
        <end position="760"/>
    </location>
</feature>
<evidence type="ECO:0000313" key="15">
    <source>
        <dbReference type="EMBL" id="PWA39002.1"/>
    </source>
</evidence>
<reference evidence="15 16" key="1">
    <citation type="journal article" date="2018" name="Mol. Plant">
        <title>The genome of Artemisia annua provides insight into the evolution of Asteraceae family and artemisinin biosynthesis.</title>
        <authorList>
            <person name="Shen Q."/>
            <person name="Zhang L."/>
            <person name="Liao Z."/>
            <person name="Wang S."/>
            <person name="Yan T."/>
            <person name="Shi P."/>
            <person name="Liu M."/>
            <person name="Fu X."/>
            <person name="Pan Q."/>
            <person name="Wang Y."/>
            <person name="Lv Z."/>
            <person name="Lu X."/>
            <person name="Zhang F."/>
            <person name="Jiang W."/>
            <person name="Ma Y."/>
            <person name="Chen M."/>
            <person name="Hao X."/>
            <person name="Li L."/>
            <person name="Tang Y."/>
            <person name="Lv G."/>
            <person name="Zhou Y."/>
            <person name="Sun X."/>
            <person name="Brodelius P.E."/>
            <person name="Rose J.K.C."/>
            <person name="Tang K."/>
        </authorList>
    </citation>
    <scope>NUCLEOTIDE SEQUENCE [LARGE SCALE GENOMIC DNA]</scope>
    <source>
        <strain evidence="16">cv. Huhao1</strain>
        <tissue evidence="15">Leaf</tissue>
    </source>
</reference>
<protein>
    <submittedName>
        <fullName evidence="15">Leucine-rich repeat protein</fullName>
    </submittedName>
</protein>
<dbReference type="InterPro" id="IPR046956">
    <property type="entry name" value="RLP23-like"/>
</dbReference>
<evidence type="ECO:0000256" key="1">
    <source>
        <dbReference type="ARBA" id="ARBA00004251"/>
    </source>
</evidence>
<feature type="domain" description="Leucine-rich repeat-containing N-terminal plant-type" evidence="13">
    <location>
        <begin position="40"/>
        <end position="78"/>
    </location>
</feature>
<feature type="signal peptide" evidence="12">
    <location>
        <begin position="1"/>
        <end position="28"/>
    </location>
</feature>
<dbReference type="OrthoDB" id="1060944at2759"/>
<dbReference type="InterPro" id="IPR032675">
    <property type="entry name" value="LRR_dom_sf"/>
</dbReference>
<evidence type="ECO:0000256" key="6">
    <source>
        <dbReference type="ARBA" id="ARBA00022729"/>
    </source>
</evidence>
<comment type="similarity">
    <text evidence="2">Belongs to the RLP family.</text>
</comment>
<keyword evidence="4" id="KW-0433">Leucine-rich repeat</keyword>
<dbReference type="PANTHER" id="PTHR48063:SF99">
    <property type="entry name" value="LEUCINE-RICH REPEAT-CONTAINING, PLANT-TYPE, LEUCINE-RICH REPEAT DOMAIN SUPERFAMILY"/>
    <property type="match status" value="1"/>
</dbReference>
<dbReference type="SMART" id="SM00369">
    <property type="entry name" value="LRR_TYP"/>
    <property type="match status" value="12"/>
</dbReference>
<keyword evidence="5 11" id="KW-0812">Transmembrane</keyword>
<proteinExistence type="inferred from homology"/>
<dbReference type="SUPFAM" id="SSF52058">
    <property type="entry name" value="L domain-like"/>
    <property type="match status" value="3"/>
</dbReference>
<evidence type="ECO:0000256" key="12">
    <source>
        <dbReference type="SAM" id="SignalP"/>
    </source>
</evidence>
<name>A0A2U1KQH2_ARTAN</name>
<accession>A0A2U1KQH2</accession>
<dbReference type="Pfam" id="PF23598">
    <property type="entry name" value="LRR_14"/>
    <property type="match status" value="2"/>
</dbReference>
<dbReference type="InterPro" id="IPR001611">
    <property type="entry name" value="Leu-rich_rpt"/>
</dbReference>
<evidence type="ECO:0000256" key="8">
    <source>
        <dbReference type="ARBA" id="ARBA00022989"/>
    </source>
</evidence>
<evidence type="ECO:0000313" key="16">
    <source>
        <dbReference type="Proteomes" id="UP000245207"/>
    </source>
</evidence>
<evidence type="ECO:0000256" key="2">
    <source>
        <dbReference type="ARBA" id="ARBA00009592"/>
    </source>
</evidence>
<feature type="chain" id="PRO_5015440225" evidence="12">
    <location>
        <begin position="29"/>
        <end position="1164"/>
    </location>
</feature>
<comment type="subcellular location">
    <subcellularLocation>
        <location evidence="1">Cell membrane</location>
        <topology evidence="1">Single-pass type I membrane protein</topology>
    </subcellularLocation>
</comment>